<dbReference type="Pfam" id="PF02517">
    <property type="entry name" value="Rce1-like"/>
    <property type="match status" value="1"/>
</dbReference>
<dbReference type="InterPro" id="IPR003675">
    <property type="entry name" value="Rce1/LyrA-like_dom"/>
</dbReference>
<evidence type="ECO:0000256" key="1">
    <source>
        <dbReference type="ARBA" id="ARBA00023015"/>
    </source>
</evidence>
<dbReference type="Pfam" id="PF00196">
    <property type="entry name" value="GerE"/>
    <property type="match status" value="1"/>
</dbReference>
<evidence type="ECO:0000313" key="5">
    <source>
        <dbReference type="EMBL" id="MEI4828179.1"/>
    </source>
</evidence>
<name>A0ABU8FSK6_9BACI</name>
<keyword evidence="5" id="KW-0378">Hydrolase</keyword>
<feature type="transmembrane region" description="Helical" evidence="3">
    <location>
        <begin position="237"/>
        <end position="259"/>
    </location>
</feature>
<dbReference type="Proteomes" id="UP001367922">
    <property type="component" value="Unassembled WGS sequence"/>
</dbReference>
<feature type="transmembrane region" description="Helical" evidence="3">
    <location>
        <begin position="152"/>
        <end position="174"/>
    </location>
</feature>
<dbReference type="SMART" id="SM00421">
    <property type="entry name" value="HTH_LUXR"/>
    <property type="match status" value="1"/>
</dbReference>
<dbReference type="GO" id="GO:0008233">
    <property type="term" value="F:peptidase activity"/>
    <property type="evidence" value="ECO:0007669"/>
    <property type="project" value="UniProtKB-KW"/>
</dbReference>
<protein>
    <submittedName>
        <fullName evidence="5">CPBP family glutamic-type intramembrane protease</fullName>
        <ecNumber evidence="5">3.4.-.-</ecNumber>
    </submittedName>
</protein>
<dbReference type="EMBL" id="JBAWSV010000001">
    <property type="protein sequence ID" value="MEI4828179.1"/>
    <property type="molecule type" value="Genomic_DNA"/>
</dbReference>
<evidence type="ECO:0000313" key="6">
    <source>
        <dbReference type="Proteomes" id="UP001367922"/>
    </source>
</evidence>
<keyword evidence="6" id="KW-1185">Reference proteome</keyword>
<dbReference type="PANTHER" id="PTHR35797">
    <property type="entry name" value="PROTEASE-RELATED"/>
    <property type="match status" value="1"/>
</dbReference>
<dbReference type="RefSeq" id="WP_336480572.1">
    <property type="nucleotide sequence ID" value="NZ_JBAWSV010000001.1"/>
</dbReference>
<dbReference type="SUPFAM" id="SSF46894">
    <property type="entry name" value="C-terminal effector domain of the bipartite response regulators"/>
    <property type="match status" value="1"/>
</dbReference>
<dbReference type="PROSITE" id="PS50043">
    <property type="entry name" value="HTH_LUXR_2"/>
    <property type="match status" value="1"/>
</dbReference>
<dbReference type="InterPro" id="IPR000792">
    <property type="entry name" value="Tscrpt_reg_LuxR_C"/>
</dbReference>
<dbReference type="GO" id="GO:0006508">
    <property type="term" value="P:proteolysis"/>
    <property type="evidence" value="ECO:0007669"/>
    <property type="project" value="UniProtKB-KW"/>
</dbReference>
<keyword evidence="5" id="KW-0645">Protease</keyword>
<dbReference type="CDD" id="cd06170">
    <property type="entry name" value="LuxR_C_like"/>
    <property type="match status" value="1"/>
</dbReference>
<sequence>MFKKMSDLGKAGMFTVLVLIIASVMGLVFHVRAEVYMFSPLIAVVIMLIVTGDAFTKKGWKELGIHKAGFSKWRFAICIPLIVLTTGYILFWLTPYASIVKPEDFDGAPLWFVLIKLLVVFVLYTITSALGEEIGWRGYLLLKLQSVGTKNALWLSGFIHAIFHFPIIFAGIYLTEGNPFIIVPLFVVMTMFGGVFFGYVRITTGSVWPATIMHSVHNVYFNLILEQSTHSESNVAQYLGGESGIIVVGLYGIVCLWILKKGNKLSDREIDVLYYLSKGLTNKAIAESLFLSVGTIKNYISIIYSKLNVENRALAAKMAVLENLVPIKKQDR</sequence>
<feature type="transmembrane region" description="Helical" evidence="3">
    <location>
        <begin position="180"/>
        <end position="200"/>
    </location>
</feature>
<dbReference type="InterPro" id="IPR016032">
    <property type="entry name" value="Sig_transdc_resp-reg_C-effctor"/>
</dbReference>
<keyword evidence="2" id="KW-0804">Transcription</keyword>
<evidence type="ECO:0000259" key="4">
    <source>
        <dbReference type="PROSITE" id="PS50043"/>
    </source>
</evidence>
<keyword evidence="1" id="KW-0805">Transcription regulation</keyword>
<dbReference type="InterPro" id="IPR042150">
    <property type="entry name" value="MmRce1-like"/>
</dbReference>
<feature type="transmembrane region" description="Helical" evidence="3">
    <location>
        <begin position="110"/>
        <end position="131"/>
    </location>
</feature>
<dbReference type="Gene3D" id="1.10.10.10">
    <property type="entry name" value="Winged helix-like DNA-binding domain superfamily/Winged helix DNA-binding domain"/>
    <property type="match status" value="1"/>
</dbReference>
<feature type="transmembrane region" description="Helical" evidence="3">
    <location>
        <begin position="35"/>
        <end position="55"/>
    </location>
</feature>
<feature type="transmembrane region" description="Helical" evidence="3">
    <location>
        <begin position="207"/>
        <end position="225"/>
    </location>
</feature>
<dbReference type="PRINTS" id="PR00038">
    <property type="entry name" value="HTHLUXR"/>
</dbReference>
<evidence type="ECO:0000256" key="3">
    <source>
        <dbReference type="SAM" id="Phobius"/>
    </source>
</evidence>
<proteinExistence type="predicted"/>
<evidence type="ECO:0000256" key="2">
    <source>
        <dbReference type="ARBA" id="ARBA00023163"/>
    </source>
</evidence>
<dbReference type="InterPro" id="IPR036388">
    <property type="entry name" value="WH-like_DNA-bd_sf"/>
</dbReference>
<accession>A0ABU8FSK6</accession>
<comment type="caution">
    <text evidence="5">The sequence shown here is derived from an EMBL/GenBank/DDBJ whole genome shotgun (WGS) entry which is preliminary data.</text>
</comment>
<keyword evidence="3" id="KW-0472">Membrane</keyword>
<gene>
    <name evidence="5" type="ORF">WAX78_01700</name>
</gene>
<feature type="domain" description="HTH luxR-type" evidence="4">
    <location>
        <begin position="258"/>
        <end position="323"/>
    </location>
</feature>
<dbReference type="PANTHER" id="PTHR35797:SF1">
    <property type="entry name" value="PROTEASE"/>
    <property type="match status" value="1"/>
</dbReference>
<feature type="transmembrane region" description="Helical" evidence="3">
    <location>
        <begin position="12"/>
        <end position="29"/>
    </location>
</feature>
<reference evidence="5 6" key="1">
    <citation type="submission" date="2024-01" db="EMBL/GenBank/DDBJ databases">
        <title>Seven novel Bacillus-like species.</title>
        <authorList>
            <person name="Liu G."/>
        </authorList>
    </citation>
    <scope>NUCLEOTIDE SEQUENCE [LARGE SCALE GENOMIC DNA]</scope>
    <source>
        <strain evidence="5 6">FJAT-53711</strain>
    </source>
</reference>
<dbReference type="EC" id="3.4.-.-" evidence="5"/>
<feature type="transmembrane region" description="Helical" evidence="3">
    <location>
        <begin position="75"/>
        <end position="98"/>
    </location>
</feature>
<organism evidence="5 6">
    <name type="scientific">Bacillus yunxiaonensis</name>
    <dbReference type="NCBI Taxonomy" id="3127665"/>
    <lineage>
        <taxon>Bacteria</taxon>
        <taxon>Bacillati</taxon>
        <taxon>Bacillota</taxon>
        <taxon>Bacilli</taxon>
        <taxon>Bacillales</taxon>
        <taxon>Bacillaceae</taxon>
        <taxon>Bacillus</taxon>
    </lineage>
</organism>
<keyword evidence="3" id="KW-1133">Transmembrane helix</keyword>
<keyword evidence="3" id="KW-0812">Transmembrane</keyword>